<keyword evidence="2" id="KW-1185">Reference proteome</keyword>
<evidence type="ECO:0000313" key="2">
    <source>
        <dbReference type="Proteomes" id="UP000008549"/>
    </source>
</evidence>
<dbReference type="Proteomes" id="UP000008549">
    <property type="component" value="Unassembled WGS sequence"/>
</dbReference>
<name>B6II77_CAEBR</name>
<organism evidence="1 2">
    <name type="scientific">Caenorhabditis briggsae</name>
    <dbReference type="NCBI Taxonomy" id="6238"/>
    <lineage>
        <taxon>Eukaryota</taxon>
        <taxon>Metazoa</taxon>
        <taxon>Ecdysozoa</taxon>
        <taxon>Nematoda</taxon>
        <taxon>Chromadorea</taxon>
        <taxon>Rhabditida</taxon>
        <taxon>Rhabditina</taxon>
        <taxon>Rhabditomorpha</taxon>
        <taxon>Rhabditoidea</taxon>
        <taxon>Rhabditidae</taxon>
        <taxon>Peloderinae</taxon>
        <taxon>Caenorhabditis</taxon>
    </lineage>
</organism>
<dbReference type="CTD" id="68918341"/>
<dbReference type="HOGENOM" id="CLU_3336078_0_0_1"/>
<accession>B6II77</accession>
<dbReference type="GeneID" id="68918341"/>
<reference evidence="1 2" key="1">
    <citation type="journal article" date="2003" name="PLoS Biol.">
        <title>The genome sequence of Caenorhabditis briggsae: a platform for comparative genomics.</title>
        <authorList>
            <person name="Stein L.D."/>
            <person name="Bao Z."/>
            <person name="Blasiar D."/>
            <person name="Blumenthal T."/>
            <person name="Brent M.R."/>
            <person name="Chen N."/>
            <person name="Chinwalla A."/>
            <person name="Clarke L."/>
            <person name="Clee C."/>
            <person name="Coghlan A."/>
            <person name="Coulson A."/>
            <person name="D'Eustachio P."/>
            <person name="Fitch D.H."/>
            <person name="Fulton L.A."/>
            <person name="Fulton R.E."/>
            <person name="Griffiths-Jones S."/>
            <person name="Harris T.W."/>
            <person name="Hillier L.W."/>
            <person name="Kamath R."/>
            <person name="Kuwabara P.E."/>
            <person name="Mardis E.R."/>
            <person name="Marra M.A."/>
            <person name="Miner T.L."/>
            <person name="Minx P."/>
            <person name="Mullikin J.C."/>
            <person name="Plumb R.W."/>
            <person name="Rogers J."/>
            <person name="Schein J.E."/>
            <person name="Sohrmann M."/>
            <person name="Spieth J."/>
            <person name="Stajich J.E."/>
            <person name="Wei C."/>
            <person name="Willey D."/>
            <person name="Wilson R.K."/>
            <person name="Durbin R."/>
            <person name="Waterston R.H."/>
        </authorList>
    </citation>
    <scope>NUCLEOTIDE SEQUENCE [LARGE SCALE GENOMIC DNA]</scope>
    <source>
        <strain evidence="1 2">AF16</strain>
    </source>
</reference>
<dbReference type="AlphaFoldDB" id="B6II77"/>
<dbReference type="EMBL" id="HE600908">
    <property type="protein sequence ID" value="CAR99607.1"/>
    <property type="molecule type" value="Genomic_DNA"/>
</dbReference>
<gene>
    <name evidence="1" type="ORF">CBG26877</name>
    <name evidence="1" type="ORF">CBG_26877</name>
</gene>
<dbReference type="InParanoid" id="B6II77"/>
<protein>
    <submittedName>
        <fullName evidence="1">Protein CBG26877</fullName>
    </submittedName>
</protein>
<reference evidence="1 2" key="2">
    <citation type="journal article" date="2011" name="PLoS Genet.">
        <title>Caenorhabditis briggsae recombinant inbred line genotypes reveal inter-strain incompatibility and the evolution of recombination.</title>
        <authorList>
            <person name="Ross J.A."/>
            <person name="Koboldt D.C."/>
            <person name="Staisch J.E."/>
            <person name="Chamberlin H.M."/>
            <person name="Gupta B.P."/>
            <person name="Miller R.D."/>
            <person name="Baird S.E."/>
            <person name="Haag E.S."/>
        </authorList>
    </citation>
    <scope>NUCLEOTIDE SEQUENCE [LARGE SCALE GENOMIC DNA]</scope>
    <source>
        <strain evidence="1 2">AF16</strain>
    </source>
</reference>
<sequence>MRQKRIKGSCFVRDKNNIGSLNVTLNQTLSYLEDVRRE</sequence>
<dbReference type="RefSeq" id="XP_045099170.1">
    <property type="nucleotide sequence ID" value="XM_045236513.1"/>
</dbReference>
<dbReference type="KEGG" id="cbr:CBG_26877"/>
<proteinExistence type="predicted"/>
<evidence type="ECO:0000313" key="1">
    <source>
        <dbReference type="EMBL" id="CAR99607.1"/>
    </source>
</evidence>